<dbReference type="EMBL" id="LMUA01000012">
    <property type="protein sequence ID" value="KUE76135.1"/>
    <property type="molecule type" value="Genomic_DNA"/>
</dbReference>
<name>A0A0W7TQP2_9FIRM</name>
<protein>
    <recommendedName>
        <fullName evidence="4">Lactonase family protein</fullName>
    </recommendedName>
</protein>
<dbReference type="SUPFAM" id="SSF51004">
    <property type="entry name" value="C-terminal (heme d1) domain of cytochrome cd1-nitrite reductase"/>
    <property type="match status" value="1"/>
</dbReference>
<dbReference type="GO" id="GO:0005829">
    <property type="term" value="C:cytosol"/>
    <property type="evidence" value="ECO:0007669"/>
    <property type="project" value="TreeGrafter"/>
</dbReference>
<evidence type="ECO:0008006" key="4">
    <source>
        <dbReference type="Google" id="ProtNLM"/>
    </source>
</evidence>
<reference evidence="2 3" key="1">
    <citation type="submission" date="2015-10" db="EMBL/GenBank/DDBJ databases">
        <title>A novel member of the family Ruminococcaceae isolated from human faeces.</title>
        <authorList>
            <person name="Shkoporov A.N."/>
            <person name="Chaplin A.V."/>
            <person name="Motuzova O.V."/>
            <person name="Kafarskaia L.I."/>
            <person name="Efimov B.A."/>
        </authorList>
    </citation>
    <scope>NUCLEOTIDE SEQUENCE [LARGE SCALE GENOMIC DNA]</scope>
    <source>
        <strain evidence="2 3">668</strain>
    </source>
</reference>
<dbReference type="InterPro" id="IPR011048">
    <property type="entry name" value="Haem_d1_sf"/>
</dbReference>
<comment type="caution">
    <text evidence="2">The sequence shown here is derived from an EMBL/GenBank/DDBJ whole genome shotgun (WGS) entry which is preliminary data.</text>
</comment>
<evidence type="ECO:0000313" key="2">
    <source>
        <dbReference type="EMBL" id="KUE76135.1"/>
    </source>
</evidence>
<dbReference type="AlphaFoldDB" id="A0A0W7TQP2"/>
<dbReference type="Gene3D" id="2.130.10.10">
    <property type="entry name" value="YVTN repeat-like/Quinoprotein amine dehydrogenase"/>
    <property type="match status" value="1"/>
</dbReference>
<accession>A0A0W7TQP2</accession>
<comment type="similarity">
    <text evidence="1">Belongs to the cycloisomerase 2 family.</text>
</comment>
<dbReference type="Pfam" id="PF10282">
    <property type="entry name" value="Lactonase"/>
    <property type="match status" value="1"/>
</dbReference>
<dbReference type="PANTHER" id="PTHR30344:SF1">
    <property type="entry name" value="6-PHOSPHOGLUCONOLACTONASE"/>
    <property type="match status" value="1"/>
</dbReference>
<dbReference type="InterPro" id="IPR015943">
    <property type="entry name" value="WD40/YVTN_repeat-like_dom_sf"/>
</dbReference>
<evidence type="ECO:0000313" key="3">
    <source>
        <dbReference type="Proteomes" id="UP000053433"/>
    </source>
</evidence>
<dbReference type="InterPro" id="IPR050282">
    <property type="entry name" value="Cycloisomerase_2"/>
</dbReference>
<dbReference type="PANTHER" id="PTHR30344">
    <property type="entry name" value="6-PHOSPHOGLUCONOLACTONASE-RELATED"/>
    <property type="match status" value="1"/>
</dbReference>
<dbReference type="Proteomes" id="UP000053433">
    <property type="component" value="Unassembled WGS sequence"/>
</dbReference>
<proteinExistence type="inferred from homology"/>
<dbReference type="RefSeq" id="WP_058723267.1">
    <property type="nucleotide sequence ID" value="NZ_CAQJQL010000214.1"/>
</dbReference>
<gene>
    <name evidence="2" type="ORF">ASJ35_10130</name>
</gene>
<evidence type="ECO:0000256" key="1">
    <source>
        <dbReference type="ARBA" id="ARBA00005564"/>
    </source>
</evidence>
<dbReference type="InterPro" id="IPR019405">
    <property type="entry name" value="Lactonase_7-beta_prop"/>
</dbReference>
<organism evidence="2 3">
    <name type="scientific">Ruthenibacterium lactatiformans</name>
    <dbReference type="NCBI Taxonomy" id="1550024"/>
    <lineage>
        <taxon>Bacteria</taxon>
        <taxon>Bacillati</taxon>
        <taxon>Bacillota</taxon>
        <taxon>Clostridia</taxon>
        <taxon>Eubacteriales</taxon>
        <taxon>Oscillospiraceae</taxon>
        <taxon>Ruthenibacterium</taxon>
    </lineage>
</organism>
<dbReference type="GO" id="GO:0017057">
    <property type="term" value="F:6-phosphogluconolactonase activity"/>
    <property type="evidence" value="ECO:0007669"/>
    <property type="project" value="TreeGrafter"/>
</dbReference>
<sequence length="364" mass="39448">MKETYQLFVGTYSRPIRFGTGEILEGRGKGIHRYTFDAKTGTLYESTAPAPAENPSYLALSFDKQYLYAVNELKEYKSKAGGAVSAYRIESDGGLRFLNQRPTGGADPCYVGLDRERRCLTVANFTGGSVCSYPLCADGSLGKKGVIIRHYGHGADPVRQSAPHPHAAVWAPDGKYVIVADLGTDDLTVYRVDRENRVLCADAVHSFFVGSRMGPRACVFDQRGERCYVLCEISSAVMTFSYMDGRLEFLQAVPSVAEPGGVPNSGADLHLAPDGRFLYVSNRGQDSITVFSVQADGTLQLVQALGCGGRTPRNFALDPTGGWVLVGNQDSDSIAVFKRDVQSGRLALENKAFAPTPVSLLFRA</sequence>